<sequence length="598" mass="67631">MRNQSRVKNAAKIVVVNKTSVINAFSTLETDLSKEEKKAVTADSSKPRKKRKKQHVDVNPDADKRVVQVLSVEKEDELLVAVYWILIKEMQNSQRKCCLIVNTSNSKTFTQSGPRIASILKHLRYSARCIHHKLSVSQRNQITQQFNPSDNSPNPEKLVIVCGKHEAQALDVYGGILIIMGVYVDLGRMKNSRATYLVRVDNAPHITKTIDWEPYYQPCPKPIFSKLMQRIKVAAQITEIARRLVCSAQGEEQWMKKLTRDSELLDDDRTTTEKEKKACSPDQQRMEALSKNLYFLLCDSIENTGTNSKHAKKFAEKASVDSNLKLEITGVATINASVGACLGSQRLQAATQWLDGSPGIDFGGDWSGSTRHGATKCHTSLKIRKRLQNAKNSKKIWLGEWCPNREPAEAEKWGGDYGKVCGHNEIVLHELRPFYPQEVLNSRVCSKRFPAPGNQSFDGCLEYLKLACRKHSQTMTIWDARHFIFIQRDGNVGFLSKRFLIPSFTVEGLKWILQALRSWTVSNQGNVSPCDIYKAIQLCCSLVVTRKYHMEKLGQTCPIQSRLLRESRPIKTIAMFALGGCPSFWNQCVQSRVPDVSR</sequence>
<dbReference type="HOGENOM" id="CLU_432468_0_0_1"/>
<evidence type="ECO:0000313" key="2">
    <source>
        <dbReference type="EMBL" id="CCA16846.1"/>
    </source>
</evidence>
<accession>F0W6V1</accession>
<dbReference type="EMBL" id="FR824071">
    <property type="protein sequence ID" value="CCA16846.1"/>
    <property type="molecule type" value="Genomic_DNA"/>
</dbReference>
<gene>
    <name evidence="2" type="primary">AlNc14C26G2587</name>
    <name evidence="2" type="ORF">ALNC14_029890</name>
</gene>
<feature type="region of interest" description="Disordered" evidence="1">
    <location>
        <begin position="36"/>
        <end position="59"/>
    </location>
</feature>
<name>F0W6V1_9STRA</name>
<evidence type="ECO:0000256" key="1">
    <source>
        <dbReference type="SAM" id="MobiDB-lite"/>
    </source>
</evidence>
<reference evidence="2" key="1">
    <citation type="journal article" date="2011" name="PLoS Biol.">
        <title>Gene gain and loss during evolution of obligate parasitism in the white rust pathogen of Arabidopsis thaliana.</title>
        <authorList>
            <person name="Kemen E."/>
            <person name="Gardiner A."/>
            <person name="Schultz-Larsen T."/>
            <person name="Kemen A.C."/>
            <person name="Balmuth A.L."/>
            <person name="Robert-Seilaniantz A."/>
            <person name="Bailey K."/>
            <person name="Holub E."/>
            <person name="Studholme D.J."/>
            <person name="Maclean D."/>
            <person name="Jones J.D."/>
        </authorList>
    </citation>
    <scope>NUCLEOTIDE SEQUENCE</scope>
</reference>
<dbReference type="AlphaFoldDB" id="F0W6V1"/>
<organism evidence="2">
    <name type="scientific">Albugo laibachii Nc14</name>
    <dbReference type="NCBI Taxonomy" id="890382"/>
    <lineage>
        <taxon>Eukaryota</taxon>
        <taxon>Sar</taxon>
        <taxon>Stramenopiles</taxon>
        <taxon>Oomycota</taxon>
        <taxon>Peronosporomycetes</taxon>
        <taxon>Albuginales</taxon>
        <taxon>Albuginaceae</taxon>
        <taxon>Albugo</taxon>
    </lineage>
</organism>
<protein>
    <submittedName>
        <fullName evidence="2">Uncharacterized protein AlNc14C26G2587</fullName>
    </submittedName>
</protein>
<proteinExistence type="predicted"/>
<reference evidence="2" key="2">
    <citation type="submission" date="2011-02" db="EMBL/GenBank/DDBJ databases">
        <authorList>
            <person name="MacLean D."/>
        </authorList>
    </citation>
    <scope>NUCLEOTIDE SEQUENCE</scope>
</reference>